<evidence type="ECO:0000256" key="1">
    <source>
        <dbReference type="SAM" id="MobiDB-lite"/>
    </source>
</evidence>
<sequence length="108" mass="11722">MVSTTENHPLVPETMQTRKSLSDADGHPAAMQSHRLDDTEMNLIVDDVAPSSQSTCAELAHDHALEDLHKMTDHDFAADGGGLGQKRPGYRIGYLDHGTQCELGRPGD</sequence>
<gene>
    <name evidence="2" type="ORF">N7539_000533</name>
</gene>
<keyword evidence="3" id="KW-1185">Reference proteome</keyword>
<evidence type="ECO:0000313" key="3">
    <source>
        <dbReference type="Proteomes" id="UP001148312"/>
    </source>
</evidence>
<protein>
    <submittedName>
        <fullName evidence="2">Uncharacterized protein</fullName>
    </submittedName>
</protein>
<reference evidence="2" key="2">
    <citation type="journal article" date="2023" name="IMA Fungus">
        <title>Comparative genomic study of the Penicillium genus elucidates a diverse pangenome and 15 lateral gene transfer events.</title>
        <authorList>
            <person name="Petersen C."/>
            <person name="Sorensen T."/>
            <person name="Nielsen M.R."/>
            <person name="Sondergaard T.E."/>
            <person name="Sorensen J.L."/>
            <person name="Fitzpatrick D.A."/>
            <person name="Frisvad J.C."/>
            <person name="Nielsen K.L."/>
        </authorList>
    </citation>
    <scope>NUCLEOTIDE SEQUENCE</scope>
    <source>
        <strain evidence="2">IBT 30728</strain>
    </source>
</reference>
<dbReference type="Proteomes" id="UP001148312">
    <property type="component" value="Unassembled WGS sequence"/>
</dbReference>
<reference evidence="2" key="1">
    <citation type="submission" date="2022-12" db="EMBL/GenBank/DDBJ databases">
        <authorList>
            <person name="Petersen C."/>
        </authorList>
    </citation>
    <scope>NUCLEOTIDE SEQUENCE</scope>
    <source>
        <strain evidence="2">IBT 30728</strain>
    </source>
</reference>
<organism evidence="2 3">
    <name type="scientific">Penicillium diatomitis</name>
    <dbReference type="NCBI Taxonomy" id="2819901"/>
    <lineage>
        <taxon>Eukaryota</taxon>
        <taxon>Fungi</taxon>
        <taxon>Dikarya</taxon>
        <taxon>Ascomycota</taxon>
        <taxon>Pezizomycotina</taxon>
        <taxon>Eurotiomycetes</taxon>
        <taxon>Eurotiomycetidae</taxon>
        <taxon>Eurotiales</taxon>
        <taxon>Aspergillaceae</taxon>
        <taxon>Penicillium</taxon>
    </lineage>
</organism>
<comment type="caution">
    <text evidence="2">The sequence shown here is derived from an EMBL/GenBank/DDBJ whole genome shotgun (WGS) entry which is preliminary data.</text>
</comment>
<dbReference type="GeneID" id="81620386"/>
<evidence type="ECO:0000313" key="2">
    <source>
        <dbReference type="EMBL" id="KAJ5495417.1"/>
    </source>
</evidence>
<dbReference type="AlphaFoldDB" id="A0A9W9XLZ8"/>
<dbReference type="EMBL" id="JAPWDQ010000001">
    <property type="protein sequence ID" value="KAJ5495417.1"/>
    <property type="molecule type" value="Genomic_DNA"/>
</dbReference>
<accession>A0A9W9XLZ8</accession>
<dbReference type="RefSeq" id="XP_056794430.1">
    <property type="nucleotide sequence ID" value="XM_056930137.1"/>
</dbReference>
<name>A0A9W9XLZ8_9EURO</name>
<proteinExistence type="predicted"/>
<feature type="region of interest" description="Disordered" evidence="1">
    <location>
        <begin position="1"/>
        <end position="37"/>
    </location>
</feature>